<reference evidence="10" key="1">
    <citation type="submission" date="2019-06" db="EMBL/GenBank/DDBJ databases">
        <authorList>
            <consortium name="Wellcome Sanger Institute Data Sharing"/>
        </authorList>
    </citation>
    <scope>NUCLEOTIDE SEQUENCE [LARGE SCALE GENOMIC DNA]</scope>
</reference>
<dbReference type="Pfam" id="PF00595">
    <property type="entry name" value="PDZ"/>
    <property type="match status" value="2"/>
</dbReference>
<sequence length="369" mass="39701">SHPGVHPYWIGDLDTIIMKTPDLYTSHPHGNGGLYGNRKSLSQQLEFPQSTTQPVHRPSRSLSSAQLVNSCSNVQAFIICNIVLMKGHGKGLGFSIVGGKDSLYGPMGIYVKTIFPAGAAAADGRLQEGDEILELNGESLHGLTHDEALHKFKQIKKGLLTLVVRTSLRVGAPCGQSPAAPLCRSRSLSSTTAMARISADMGDYNYLNACNNPASVPGQPAKPGDRVVMEICLQKEVGVGLGIGLCCVPSGDGCPGIYIHTLSPGSVAHMDGRLRCGDEIMEINDTVVYSMALNDVYTVLSQCTPGPVHIIISRHPDPKVSEQQLNDAIAEAVENSKLRKDKSQWSIDGTKIQPRTKRPEMNTVINFPR</sequence>
<organism evidence="10 11">
    <name type="scientific">Salarias fasciatus</name>
    <name type="common">Jewelled blenny</name>
    <name type="synonym">Blennius fasciatus</name>
    <dbReference type="NCBI Taxonomy" id="181472"/>
    <lineage>
        <taxon>Eukaryota</taxon>
        <taxon>Metazoa</taxon>
        <taxon>Chordata</taxon>
        <taxon>Craniata</taxon>
        <taxon>Vertebrata</taxon>
        <taxon>Euteleostomi</taxon>
        <taxon>Actinopterygii</taxon>
        <taxon>Neopterygii</taxon>
        <taxon>Teleostei</taxon>
        <taxon>Neoteleostei</taxon>
        <taxon>Acanthomorphata</taxon>
        <taxon>Ovalentaria</taxon>
        <taxon>Blenniimorphae</taxon>
        <taxon>Blenniiformes</taxon>
        <taxon>Blennioidei</taxon>
        <taxon>Blenniidae</taxon>
        <taxon>Salariinae</taxon>
        <taxon>Salarias</taxon>
    </lineage>
</organism>
<protein>
    <recommendedName>
        <fullName evidence="9">PDZ domain-containing protein</fullName>
    </recommendedName>
</protein>
<dbReference type="InterPro" id="IPR055287">
    <property type="entry name" value="IL-16-like"/>
</dbReference>
<dbReference type="CDD" id="cd06759">
    <property type="entry name" value="PDZ3_PDZD2-PDZ1_hPro-IL-16-like"/>
    <property type="match status" value="1"/>
</dbReference>
<evidence type="ECO:0000313" key="11">
    <source>
        <dbReference type="Proteomes" id="UP000472267"/>
    </source>
</evidence>
<keyword evidence="11" id="KW-1185">Reference proteome</keyword>
<keyword evidence="7" id="KW-0677">Repeat</keyword>
<dbReference type="FunFam" id="2.30.42.10:FF:000127">
    <property type="entry name" value="Pro-interleukin-16"/>
    <property type="match status" value="1"/>
</dbReference>
<dbReference type="PROSITE" id="PS50106">
    <property type="entry name" value="PDZ"/>
    <property type="match status" value="2"/>
</dbReference>
<dbReference type="GO" id="GO:0042609">
    <property type="term" value="F:CD4 receptor binding"/>
    <property type="evidence" value="ECO:0007669"/>
    <property type="project" value="TreeGrafter"/>
</dbReference>
<keyword evidence="8" id="KW-0539">Nucleus</keyword>
<dbReference type="FunFam" id="2.30.42.10:FF:000102">
    <property type="entry name" value="Putative pro-interleukin-16"/>
    <property type="match status" value="1"/>
</dbReference>
<dbReference type="GO" id="GO:0005576">
    <property type="term" value="C:extracellular region"/>
    <property type="evidence" value="ECO:0007669"/>
    <property type="project" value="UniProtKB-SubCell"/>
</dbReference>
<accession>A0A672GLQ7</accession>
<dbReference type="Gene3D" id="2.30.42.10">
    <property type="match status" value="2"/>
</dbReference>
<dbReference type="InterPro" id="IPR001478">
    <property type="entry name" value="PDZ"/>
</dbReference>
<evidence type="ECO:0000256" key="3">
    <source>
        <dbReference type="ARBA" id="ARBA00004613"/>
    </source>
</evidence>
<dbReference type="AlphaFoldDB" id="A0A672GLQ7"/>
<dbReference type="GO" id="GO:0005125">
    <property type="term" value="F:cytokine activity"/>
    <property type="evidence" value="ECO:0007669"/>
    <property type="project" value="InterPro"/>
</dbReference>
<evidence type="ECO:0000256" key="7">
    <source>
        <dbReference type="ARBA" id="ARBA00022737"/>
    </source>
</evidence>
<proteinExistence type="predicted"/>
<evidence type="ECO:0000256" key="6">
    <source>
        <dbReference type="ARBA" id="ARBA00022553"/>
    </source>
</evidence>
<reference evidence="10" key="3">
    <citation type="submission" date="2025-09" db="UniProtKB">
        <authorList>
            <consortium name="Ensembl"/>
        </authorList>
    </citation>
    <scope>IDENTIFICATION</scope>
</reference>
<dbReference type="OMA" id="LEFSHTT"/>
<dbReference type="Proteomes" id="UP000472267">
    <property type="component" value="Chromosome 1"/>
</dbReference>
<feature type="domain" description="PDZ" evidence="9">
    <location>
        <begin position="81"/>
        <end position="167"/>
    </location>
</feature>
<dbReference type="SUPFAM" id="SSF50156">
    <property type="entry name" value="PDZ domain-like"/>
    <property type="match status" value="2"/>
</dbReference>
<dbReference type="Ensembl" id="ENSSFAT00005020517.1">
    <property type="protein sequence ID" value="ENSSFAP00005019733.1"/>
    <property type="gene ID" value="ENSSFAG00005010311.1"/>
</dbReference>
<keyword evidence="5" id="KW-0964">Secreted</keyword>
<name>A0A672GLQ7_SALFA</name>
<dbReference type="GO" id="GO:0050930">
    <property type="term" value="P:induction of positive chemotaxis"/>
    <property type="evidence" value="ECO:0007669"/>
    <property type="project" value="InterPro"/>
</dbReference>
<dbReference type="GO" id="GO:0005634">
    <property type="term" value="C:nucleus"/>
    <property type="evidence" value="ECO:0007669"/>
    <property type="project" value="UniProtKB-SubCell"/>
</dbReference>
<dbReference type="SMART" id="SM00228">
    <property type="entry name" value="PDZ"/>
    <property type="match status" value="2"/>
</dbReference>
<evidence type="ECO:0000259" key="9">
    <source>
        <dbReference type="PROSITE" id="PS50106"/>
    </source>
</evidence>
<dbReference type="InterPro" id="IPR036034">
    <property type="entry name" value="PDZ_sf"/>
</dbReference>
<dbReference type="PANTHER" id="PTHR48484">
    <property type="entry name" value="PRO-INTERLEUKIN-16"/>
    <property type="match status" value="1"/>
</dbReference>
<comment type="subcellular location">
    <subcellularLocation>
        <location evidence="2">Cytoplasm</location>
    </subcellularLocation>
    <subcellularLocation>
        <location evidence="1">Nucleus</location>
    </subcellularLocation>
    <subcellularLocation>
        <location evidence="3">Secreted</location>
    </subcellularLocation>
</comment>
<dbReference type="PANTHER" id="PTHR48484:SF2">
    <property type="entry name" value="PRO-INTERLEUKIN-16"/>
    <property type="match status" value="1"/>
</dbReference>
<evidence type="ECO:0000313" key="10">
    <source>
        <dbReference type="Ensembl" id="ENSSFAP00005019733.1"/>
    </source>
</evidence>
<reference evidence="10" key="2">
    <citation type="submission" date="2025-08" db="UniProtKB">
        <authorList>
            <consortium name="Ensembl"/>
        </authorList>
    </citation>
    <scope>IDENTIFICATION</scope>
</reference>
<evidence type="ECO:0000256" key="1">
    <source>
        <dbReference type="ARBA" id="ARBA00004123"/>
    </source>
</evidence>
<dbReference type="GO" id="GO:0005737">
    <property type="term" value="C:cytoplasm"/>
    <property type="evidence" value="ECO:0007669"/>
    <property type="project" value="UniProtKB-SubCell"/>
</dbReference>
<evidence type="ECO:0000256" key="2">
    <source>
        <dbReference type="ARBA" id="ARBA00004496"/>
    </source>
</evidence>
<keyword evidence="4" id="KW-0963">Cytoplasm</keyword>
<keyword evidence="6" id="KW-0597">Phosphoprotein</keyword>
<feature type="domain" description="PDZ" evidence="9">
    <location>
        <begin position="230"/>
        <end position="300"/>
    </location>
</feature>
<dbReference type="GO" id="GO:0030595">
    <property type="term" value="P:leukocyte chemotaxis"/>
    <property type="evidence" value="ECO:0007669"/>
    <property type="project" value="TreeGrafter"/>
</dbReference>
<evidence type="ECO:0000256" key="8">
    <source>
        <dbReference type="ARBA" id="ARBA00023242"/>
    </source>
</evidence>
<evidence type="ECO:0000256" key="5">
    <source>
        <dbReference type="ARBA" id="ARBA00022525"/>
    </source>
</evidence>
<evidence type="ECO:0000256" key="4">
    <source>
        <dbReference type="ARBA" id="ARBA00022490"/>
    </source>
</evidence>
<dbReference type="CDD" id="cd06760">
    <property type="entry name" value="PDZ4_PDZD2-PDZ2_hPro-IL-16-like"/>
    <property type="match status" value="1"/>
</dbReference>
<dbReference type="InParanoid" id="A0A672GLQ7"/>